<dbReference type="OrthoDB" id="9805070at2"/>
<evidence type="ECO:0000313" key="4">
    <source>
        <dbReference type="Proteomes" id="UP000323720"/>
    </source>
</evidence>
<dbReference type="Pfam" id="PF01476">
    <property type="entry name" value="LysM"/>
    <property type="match status" value="1"/>
</dbReference>
<dbReference type="SMART" id="SM00257">
    <property type="entry name" value="LysM"/>
    <property type="match status" value="1"/>
</dbReference>
<dbReference type="Proteomes" id="UP000323720">
    <property type="component" value="Unassembled WGS sequence"/>
</dbReference>
<dbReference type="GO" id="GO:0004222">
    <property type="term" value="F:metalloendopeptidase activity"/>
    <property type="evidence" value="ECO:0007669"/>
    <property type="project" value="TreeGrafter"/>
</dbReference>
<reference evidence="3 4" key="1">
    <citation type="submission" date="2019-08" db="EMBL/GenBank/DDBJ databases">
        <title>Genomes of Antarctic Bizionia species.</title>
        <authorList>
            <person name="Bowman J.P."/>
        </authorList>
    </citation>
    <scope>NUCLEOTIDE SEQUENCE [LARGE SCALE GENOMIC DNA]</scope>
    <source>
        <strain evidence="3 4">ADA-4</strain>
    </source>
</reference>
<keyword evidence="1" id="KW-0732">Signal</keyword>
<evidence type="ECO:0000313" key="3">
    <source>
        <dbReference type="EMBL" id="TYB76302.1"/>
    </source>
</evidence>
<gene>
    <name evidence="3" type="ORF">ES674_11980</name>
</gene>
<sequence length="309" mass="34290">MKSCIALLTFCLAFNSYGQILSPSGVSPNLLNFVASSHELLETYAAEAEKAFLVVEPEETVDITTDYWDTSKLKVIYDTEIKFPIHLQFNETNYVSPISKNKVITSRYGWRRGRAHKGIDIDLATGDSLFAMFDGVVRFANYSSGHGSSVVVRHFNGLETAYAHLSKLGVKENDSVNAGAYLGKGGTSGNARGSHLHLEMSYMGININPEYLIDFTDENQIRSQEIWITKDWTRPELHNSKQQSDLDLLTLKSQAIAAAKKPKKVYVVKSGDTLSRISSRNHISIAALCKLNKINKNATLKIGQKLVVI</sequence>
<dbReference type="InterPro" id="IPR011055">
    <property type="entry name" value="Dup_hybrid_motif"/>
</dbReference>
<dbReference type="InterPro" id="IPR036779">
    <property type="entry name" value="LysM_dom_sf"/>
</dbReference>
<name>A0A5D0R4B3_9FLAO</name>
<dbReference type="SUPFAM" id="SSF51261">
    <property type="entry name" value="Duplicated hybrid motif"/>
    <property type="match status" value="1"/>
</dbReference>
<dbReference type="Gene3D" id="2.70.70.10">
    <property type="entry name" value="Glucose Permease (Domain IIA)"/>
    <property type="match status" value="1"/>
</dbReference>
<dbReference type="PANTHER" id="PTHR21666">
    <property type="entry name" value="PEPTIDASE-RELATED"/>
    <property type="match status" value="1"/>
</dbReference>
<dbReference type="Pfam" id="PF01551">
    <property type="entry name" value="Peptidase_M23"/>
    <property type="match status" value="1"/>
</dbReference>
<evidence type="ECO:0000256" key="1">
    <source>
        <dbReference type="SAM" id="SignalP"/>
    </source>
</evidence>
<protein>
    <submittedName>
        <fullName evidence="3">Peptidoglycan DD-metalloendopeptidase family protein</fullName>
    </submittedName>
</protein>
<feature type="signal peptide" evidence="1">
    <location>
        <begin position="1"/>
        <end position="18"/>
    </location>
</feature>
<keyword evidence="4" id="KW-1185">Reference proteome</keyword>
<accession>A0A5D0R4B3</accession>
<dbReference type="InterPro" id="IPR050570">
    <property type="entry name" value="Cell_wall_metabolism_enzyme"/>
</dbReference>
<proteinExistence type="predicted"/>
<dbReference type="InterPro" id="IPR018392">
    <property type="entry name" value="LysM"/>
</dbReference>
<dbReference type="CDD" id="cd12797">
    <property type="entry name" value="M23_peptidase"/>
    <property type="match status" value="1"/>
</dbReference>
<dbReference type="CDD" id="cd00118">
    <property type="entry name" value="LysM"/>
    <property type="match status" value="1"/>
</dbReference>
<dbReference type="AlphaFoldDB" id="A0A5D0R4B3"/>
<evidence type="ECO:0000259" key="2">
    <source>
        <dbReference type="PROSITE" id="PS51782"/>
    </source>
</evidence>
<dbReference type="SUPFAM" id="SSF54106">
    <property type="entry name" value="LysM domain"/>
    <property type="match status" value="1"/>
</dbReference>
<dbReference type="Gene3D" id="3.10.350.10">
    <property type="entry name" value="LysM domain"/>
    <property type="match status" value="1"/>
</dbReference>
<dbReference type="PROSITE" id="PS51782">
    <property type="entry name" value="LYSM"/>
    <property type="match status" value="1"/>
</dbReference>
<organism evidence="3 4">
    <name type="scientific">Bizionia myxarmorum</name>
    <dbReference type="NCBI Taxonomy" id="291186"/>
    <lineage>
        <taxon>Bacteria</taxon>
        <taxon>Pseudomonadati</taxon>
        <taxon>Bacteroidota</taxon>
        <taxon>Flavobacteriia</taxon>
        <taxon>Flavobacteriales</taxon>
        <taxon>Flavobacteriaceae</taxon>
        <taxon>Bizionia</taxon>
    </lineage>
</organism>
<feature type="chain" id="PRO_5022873559" evidence="1">
    <location>
        <begin position="19"/>
        <end position="309"/>
    </location>
</feature>
<dbReference type="InterPro" id="IPR016047">
    <property type="entry name" value="M23ase_b-sheet_dom"/>
</dbReference>
<comment type="caution">
    <text evidence="3">The sequence shown here is derived from an EMBL/GenBank/DDBJ whole genome shotgun (WGS) entry which is preliminary data.</text>
</comment>
<dbReference type="PANTHER" id="PTHR21666:SF270">
    <property type="entry name" value="MUREIN HYDROLASE ACTIVATOR ENVC"/>
    <property type="match status" value="1"/>
</dbReference>
<dbReference type="EMBL" id="VSKK01000003">
    <property type="protein sequence ID" value="TYB76302.1"/>
    <property type="molecule type" value="Genomic_DNA"/>
</dbReference>
<feature type="domain" description="LysM" evidence="2">
    <location>
        <begin position="264"/>
        <end position="308"/>
    </location>
</feature>
<dbReference type="RefSeq" id="WP_148404281.1">
    <property type="nucleotide sequence ID" value="NZ_VSKK01000003.1"/>
</dbReference>